<name>A0ABS8D2V7_9NEIS</name>
<dbReference type="InterPro" id="IPR025592">
    <property type="entry name" value="DUF4347"/>
</dbReference>
<keyword evidence="8" id="KW-1185">Reference proteome</keyword>
<dbReference type="Pfam" id="PF19078">
    <property type="entry name" value="Big_12"/>
    <property type="match status" value="1"/>
</dbReference>
<dbReference type="Gene3D" id="2.60.40.10">
    <property type="entry name" value="Immunoglobulins"/>
    <property type="match status" value="7"/>
</dbReference>
<evidence type="ECO:0000313" key="7">
    <source>
        <dbReference type="EMBL" id="MCB6182510.1"/>
    </source>
</evidence>
<proteinExistence type="predicted"/>
<evidence type="ECO:0000259" key="5">
    <source>
        <dbReference type="Pfam" id="PF19077"/>
    </source>
</evidence>
<keyword evidence="1" id="KW-0732">Signal</keyword>
<evidence type="ECO:0000259" key="6">
    <source>
        <dbReference type="Pfam" id="PF19078"/>
    </source>
</evidence>
<dbReference type="Pfam" id="PF14252">
    <property type="entry name" value="DUF4347"/>
    <property type="match status" value="1"/>
</dbReference>
<dbReference type="Pfam" id="PF13205">
    <property type="entry name" value="Big_5"/>
    <property type="match status" value="1"/>
</dbReference>
<feature type="region of interest" description="Disordered" evidence="2">
    <location>
        <begin position="2110"/>
        <end position="2133"/>
    </location>
</feature>
<reference evidence="7" key="1">
    <citation type="submission" date="2021-10" db="EMBL/GenBank/DDBJ databases">
        <title>The complete genome sequence of Leeia sp. TBRC 13508.</title>
        <authorList>
            <person name="Charoenyingcharoen P."/>
            <person name="Yukphan P."/>
        </authorList>
    </citation>
    <scope>NUCLEOTIDE SEQUENCE</scope>
    <source>
        <strain evidence="7">TBRC 13508</strain>
    </source>
</reference>
<dbReference type="EMBL" id="JAJBZT010000001">
    <property type="protein sequence ID" value="MCB6182510.1"/>
    <property type="molecule type" value="Genomic_DNA"/>
</dbReference>
<organism evidence="7 8">
    <name type="scientific">Leeia speluncae</name>
    <dbReference type="NCBI Taxonomy" id="2884804"/>
    <lineage>
        <taxon>Bacteria</taxon>
        <taxon>Pseudomonadati</taxon>
        <taxon>Pseudomonadota</taxon>
        <taxon>Betaproteobacteria</taxon>
        <taxon>Neisseriales</taxon>
        <taxon>Leeiaceae</taxon>
        <taxon>Leeia</taxon>
    </lineage>
</organism>
<dbReference type="RefSeq" id="WP_227178286.1">
    <property type="nucleotide sequence ID" value="NZ_JAJBZT010000001.1"/>
</dbReference>
<comment type="caution">
    <text evidence="7">The sequence shown here is derived from an EMBL/GenBank/DDBJ whole genome shotgun (WGS) entry which is preliminary data.</text>
</comment>
<protein>
    <submittedName>
        <fullName evidence="7">DUF4347 domain-containing protein</fullName>
    </submittedName>
</protein>
<evidence type="ECO:0000313" key="8">
    <source>
        <dbReference type="Proteomes" id="UP001165395"/>
    </source>
</evidence>
<accession>A0ABS8D2V7</accession>
<evidence type="ECO:0000259" key="4">
    <source>
        <dbReference type="Pfam" id="PF14252"/>
    </source>
</evidence>
<feature type="domain" description="Bacterial Ig-like" evidence="5">
    <location>
        <begin position="1907"/>
        <end position="1987"/>
    </location>
</feature>
<dbReference type="Pfam" id="PF19077">
    <property type="entry name" value="Big_13"/>
    <property type="match status" value="2"/>
</dbReference>
<feature type="non-terminal residue" evidence="7">
    <location>
        <position position="2155"/>
    </location>
</feature>
<gene>
    <name evidence="7" type="ORF">LIN78_02965</name>
</gene>
<dbReference type="InterPro" id="IPR044048">
    <property type="entry name" value="Big_12"/>
</dbReference>
<evidence type="ECO:0000259" key="3">
    <source>
        <dbReference type="Pfam" id="PF13205"/>
    </source>
</evidence>
<dbReference type="InterPro" id="IPR032812">
    <property type="entry name" value="SbsA_Ig"/>
</dbReference>
<dbReference type="NCBIfam" id="NF033510">
    <property type="entry name" value="Ca_tandemer"/>
    <property type="match status" value="3"/>
</dbReference>
<evidence type="ECO:0000256" key="2">
    <source>
        <dbReference type="SAM" id="MobiDB-lite"/>
    </source>
</evidence>
<sequence>MFTRNRMPKLLKSLLGHVWQGKTSATTSLPVFRPKPLVLEPRYMFDGAAVETAITGLSTDTSGTDVHDVTDASLLTASADLVKDMSVVNLSTSSTAPIQIVFIEDDVPDYQQLVSQTASGSIIYVLDHTKDGLSEIASILGNYEDVSAIHIVSHGSQGSISLGATELNASNIDEYQATLTEIGLHLAQDGDILIYGCDVAEGTIGGAFVNQIATLTNAEVVASTDDTGAAALDGNWNLEYKTGEIDSSIFLTTDGVDSYADRLSTVSLDGMAGWVAVMFGTMQDPNNDNQAGAADTDIIGDSAHGSLYTAYSDSGTTSTADDYLYFRMRIDNPTSSTNFSGVAVVGLDVNLDGRIDLFIAVDGRNNGQCIRILDPGNGLNNSPNTTTTQALPSGWLDNNGVYAFTSSNYSVTAVSALNDPNWGTSTVTNAVGTTSPSDLTGDGKTDVFVSWRISMADLATVLATPSLVDRNGVVGPRGTTGISGFTKDTVVQYVSFTQTQSGPINGDLNGVGATYDKNATFAQLGAFTAQMSASNPVAASTNLTITDNVPGIAKGDVTFTFTFSEGVSGFDINDVNVTGGTKGVFTQVNSSTYTLVVSPNSGVNSGEIGVSVAAGAGNGLTSGLITSAATATQSYDTLAPTISIDTPSTALSGTPTLTGHSDLADGSMVSISLDTDNNGTADIIYQAMVTAGAWTLNTATAVPTSGTMPSSGLTSYTKVTATATDAAGNSTSAVELNRPTVNTLSTNSTAPTITGTWTNISGDVLTVTVNGATYTLSPSDNTWSLDLNIATPTTGSKTALVVGQTYEVTATVTRSSTSVSDTTSTEITVTSTPVKAVDIAGGATATGTNTYPTITGTSSNSGGYVIVQIDPNNDGNLSDAVTYSVTTDGSGNWTLNTSTAQPISGTVPSGGYIGSIGLRATDSSGTVNDTQVLTISTPTVTIGSITSTATANTYGLISNTSGGQSYLNITEDDAVTISGTAANGYTVDLVISDANGHSLSYTGLTVTSGGWTKAGLDLSSLDSTTLTVKATLSGTSISATDTSVTHDAIAPLIFNTTQSIVTKTAGVEIKGTVSLKTDGSPEITAGTAITVELYSDSNYTGTPFETITTSVLSDGSWLATTTKNISNSYSTIYIKVSAPTNYTDNAGNLVQTVSESRSVLQSAGNSLATINIKAITGDNLITLSDIFNGSSATGVTITGETSVTSATVSVVISDGTTTLPTKTVTSASSYSSGTNNWSITLSASEIQSLKNGVLTVKASVLDTSKNVTVYDVESPTLNLISPTLAITDSVSGTASGVVTFTFTFSEDVGSSFTIGDITVSDSNGGTPTLGTLTKVNATTYTLAVTPPASSSGTLTVSVANGTATGANSGRTIIGASDAQAYNTTGAAAAPLLTINTDTLASDTTPVISGTTSLSAGAPITLVFDLGNGTTLTYSAIVQTGGTWSLDVGTATPVSGTLPTDGMPVYTKVTATATNAYGNSTNAVGLNKPAVTAKLTNSSTPTISGYWTNISGDTLSVTMNGVTYSVGDSSHPLTVSGNTWSFTPSSTADGTYEVVATTTRSGTTKTDISSQEVTIDTLAGVSIVGGSSKLTNDSTPLLSGTVSDVPSGSIVTVTLDLDGNGTADVTYKTVSDASGNWQLNTETAVPSSGTFPTTGLNGSVTVKATVSDLAGNTATATQALTVDVTPPEIAITTSSKTADTTPIITGTTDLPAGATITLVIDPDGVTGGTTYTYTAIVDSNGKWQVDTENPTANGGTGPMVTYTSGNTISLKATGTDSAGNSTEANRGLTIDTAAPTLSIYSPLDWNLGNSNNSLSSLEDDTVIVKGTITNVAVGQTVVVSITDGSVSIYDTATVTSGGNWALSSLNLSALKSGTITVTASYTDSSGAEFTALATVDHDKSATVAIDSISEDTGTLADFITKDTTITIKGSATPSASVLVEVLNSASSVVATFNVTANSSGSWQTTDTSSLATGDYTLRATVGGTAVTKAMTIIDSSAPTLVSSTPSDNSTSVSVSDNLDLTFSKNVVKGTGFISLYKSDGTLIESFDVSTGVGDQGGSLTFNGTTGVSLNPNADLLAATDYYITIGTSAVRDSVGNQYAGITNSTTLNFKTAGTDTTPPTITGPSGSAGDANSTKSITENQTAVTTLSASESVTWS</sequence>
<feature type="domain" description="Bacterial Ig-like" evidence="6">
    <location>
        <begin position="554"/>
        <end position="616"/>
    </location>
</feature>
<feature type="domain" description="Bacterial Ig-like" evidence="5">
    <location>
        <begin position="1493"/>
        <end position="1576"/>
    </location>
</feature>
<feature type="domain" description="DUF4347" evidence="4">
    <location>
        <begin position="100"/>
        <end position="261"/>
    </location>
</feature>
<feature type="domain" description="SbsA Ig-like" evidence="3">
    <location>
        <begin position="1993"/>
        <end position="2110"/>
    </location>
</feature>
<dbReference type="InterPro" id="IPR044016">
    <property type="entry name" value="Big_13"/>
</dbReference>
<evidence type="ECO:0000256" key="1">
    <source>
        <dbReference type="ARBA" id="ARBA00022729"/>
    </source>
</evidence>
<feature type="compositionally biased region" description="Low complexity" evidence="2">
    <location>
        <begin position="2110"/>
        <end position="2128"/>
    </location>
</feature>
<dbReference type="InterPro" id="IPR013783">
    <property type="entry name" value="Ig-like_fold"/>
</dbReference>
<dbReference type="Proteomes" id="UP001165395">
    <property type="component" value="Unassembled WGS sequence"/>
</dbReference>